<organism evidence="2 3">
    <name type="scientific">Peptostreptococcus equinus</name>
    <dbReference type="NCBI Taxonomy" id="3003601"/>
    <lineage>
        <taxon>Bacteria</taxon>
        <taxon>Bacillati</taxon>
        <taxon>Bacillota</taxon>
        <taxon>Clostridia</taxon>
        <taxon>Peptostreptococcales</taxon>
        <taxon>Peptostreptococcaceae</taxon>
        <taxon>Peptostreptococcus</taxon>
    </lineage>
</organism>
<proteinExistence type="predicted"/>
<gene>
    <name evidence="2" type="ORF">O0R46_01885</name>
</gene>
<dbReference type="SUPFAM" id="SSF55811">
    <property type="entry name" value="Nudix"/>
    <property type="match status" value="1"/>
</dbReference>
<reference evidence="2" key="1">
    <citation type="submission" date="2022-12" db="EMBL/GenBank/DDBJ databases">
        <title>Peptostreptococcus.</title>
        <authorList>
            <person name="Lee S.H."/>
        </authorList>
    </citation>
    <scope>NUCLEOTIDE SEQUENCE</scope>
    <source>
        <strain evidence="2">CBA3647</strain>
    </source>
</reference>
<name>A0ABY7JRX3_9FIRM</name>
<protein>
    <submittedName>
        <fullName evidence="2">NUDIX domain-containing protein</fullName>
    </submittedName>
</protein>
<sequence>MIVRRCSGGVVFYANKVLIVENDKGEWTLPKGKIVGDGLPHESAVERVKLETGVDAKILDIAGDTIYEFFSRSRNQRVCNAIMWYVMESKNSQVDLSKEFLQGNFYKIPEALEKLSHSKEKSLVDVSYKKYKEFKKTDERKLDEKKSV</sequence>
<keyword evidence="3" id="KW-1185">Reference proteome</keyword>
<dbReference type="Gene3D" id="3.90.79.10">
    <property type="entry name" value="Nucleoside Triphosphate Pyrophosphohydrolase"/>
    <property type="match status" value="1"/>
</dbReference>
<accession>A0ABY7JRX3</accession>
<evidence type="ECO:0000313" key="2">
    <source>
        <dbReference type="EMBL" id="WAW15224.1"/>
    </source>
</evidence>
<dbReference type="InterPro" id="IPR000086">
    <property type="entry name" value="NUDIX_hydrolase_dom"/>
</dbReference>
<dbReference type="EMBL" id="CP114052">
    <property type="protein sequence ID" value="WAW15224.1"/>
    <property type="molecule type" value="Genomic_DNA"/>
</dbReference>
<evidence type="ECO:0000259" key="1">
    <source>
        <dbReference type="PROSITE" id="PS51462"/>
    </source>
</evidence>
<dbReference type="RefSeq" id="WP_269311918.1">
    <property type="nucleotide sequence ID" value="NZ_CP114052.1"/>
</dbReference>
<dbReference type="Pfam" id="PF00293">
    <property type="entry name" value="NUDIX"/>
    <property type="match status" value="1"/>
</dbReference>
<feature type="domain" description="Nudix hydrolase" evidence="1">
    <location>
        <begin position="2"/>
        <end position="128"/>
    </location>
</feature>
<dbReference type="PROSITE" id="PS51462">
    <property type="entry name" value="NUDIX"/>
    <property type="match status" value="1"/>
</dbReference>
<dbReference type="Proteomes" id="UP001164187">
    <property type="component" value="Chromosome"/>
</dbReference>
<dbReference type="InterPro" id="IPR015797">
    <property type="entry name" value="NUDIX_hydrolase-like_dom_sf"/>
</dbReference>
<evidence type="ECO:0000313" key="3">
    <source>
        <dbReference type="Proteomes" id="UP001164187"/>
    </source>
</evidence>